<reference evidence="1" key="1">
    <citation type="submission" date="2015-08" db="EMBL/GenBank/DDBJ databases">
        <authorList>
            <person name="Babu N.S."/>
            <person name="Beckwith C.J."/>
            <person name="Beseler K.G."/>
            <person name="Brison A."/>
            <person name="Carone J.V."/>
            <person name="Caskin T.P."/>
            <person name="Diamond M."/>
            <person name="Durham M.E."/>
            <person name="Foxe J.M."/>
            <person name="Go M."/>
            <person name="Henderson B.A."/>
            <person name="Jones I.B."/>
            <person name="McGettigan J.A."/>
            <person name="Micheletti S.J."/>
            <person name="Nasrallah M.E."/>
            <person name="Ortiz D."/>
            <person name="Piller C.R."/>
            <person name="Privatt S.R."/>
            <person name="Schneider S.L."/>
            <person name="Sharp S."/>
            <person name="Smith T.C."/>
            <person name="Stanton J.D."/>
            <person name="Ullery H.E."/>
            <person name="Wilson R.J."/>
            <person name="Serrano M.G."/>
            <person name="Buck G."/>
            <person name="Lee V."/>
            <person name="Wang Y."/>
            <person name="Carvalho R."/>
            <person name="Voegtly L."/>
            <person name="Shi R."/>
            <person name="Duckworth R."/>
            <person name="Johnson A."/>
            <person name="Loviza R."/>
            <person name="Walstead R."/>
            <person name="Shah Z."/>
            <person name="Kiflezghi M."/>
            <person name="Wade K."/>
            <person name="Ball S.L."/>
            <person name="Bradley K.W."/>
            <person name="Asai D.J."/>
            <person name="Bowman C.A."/>
            <person name="Russell D.A."/>
            <person name="Pope W.H."/>
            <person name="Jacobs-Sera D."/>
            <person name="Hendrix R.W."/>
            <person name="Hatfull G.F."/>
        </authorList>
    </citation>
    <scope>NUCLEOTIDE SEQUENCE</scope>
</reference>
<gene>
    <name evidence="1" type="ORF">g.1492</name>
</gene>
<sequence>MLLAPSFTLEDAQCAAVDAGYCFPGTDTHTPLPRRANLAAFLESLGVNSLSALRRKLRQQIEAGPEISLEKGSWPVAASAVEHSTEGGRAVLVLRSPGPASDGHGVDSSVVFRSLSGAAWSIYIGQGSGGLATGLGVMLTGAGDWYAGSWRDGAVWGRGLHVFSPPAAGGGGPSQAWRRDFAGSFDGQPFGLGRATWWDGRQEHGRFHGTQLVEQVGRDRVDEVVGSALQSARAACRHARRLWLRIDSEHAAFAAQCLAQAPDLPSALSRIDEYDMSE</sequence>
<proteinExistence type="predicted"/>
<name>A0A1D1ZWU8_AUXPR</name>
<dbReference type="AlphaFoldDB" id="A0A1D1ZWU8"/>
<protein>
    <submittedName>
        <fullName evidence="1">Uncharacterized protein</fullName>
    </submittedName>
</protein>
<accession>A0A1D1ZWU8</accession>
<organism evidence="1">
    <name type="scientific">Auxenochlorella protothecoides</name>
    <name type="common">Green microalga</name>
    <name type="synonym">Chlorella protothecoides</name>
    <dbReference type="NCBI Taxonomy" id="3075"/>
    <lineage>
        <taxon>Eukaryota</taxon>
        <taxon>Viridiplantae</taxon>
        <taxon>Chlorophyta</taxon>
        <taxon>core chlorophytes</taxon>
        <taxon>Trebouxiophyceae</taxon>
        <taxon>Chlorellales</taxon>
        <taxon>Chlorellaceae</taxon>
        <taxon>Auxenochlorella</taxon>
    </lineage>
</organism>
<dbReference type="EMBL" id="GDKF01007192">
    <property type="protein sequence ID" value="JAT71430.1"/>
    <property type="molecule type" value="Transcribed_RNA"/>
</dbReference>
<evidence type="ECO:0000313" key="1">
    <source>
        <dbReference type="EMBL" id="JAT71430.1"/>
    </source>
</evidence>